<dbReference type="RefSeq" id="WP_072919255.1">
    <property type="nucleotide sequence ID" value="NZ_FQYQ01000032.1"/>
</dbReference>
<dbReference type="GO" id="GO:0016740">
    <property type="term" value="F:transferase activity"/>
    <property type="evidence" value="ECO:0007669"/>
    <property type="project" value="UniProtKB-KW"/>
</dbReference>
<dbReference type="Proteomes" id="UP000184185">
    <property type="component" value="Unassembled WGS sequence"/>
</dbReference>
<organism evidence="2 3">
    <name type="scientific">Pseudobutyrivibrio xylanivorans DSM 14809</name>
    <dbReference type="NCBI Taxonomy" id="1123012"/>
    <lineage>
        <taxon>Bacteria</taxon>
        <taxon>Bacillati</taxon>
        <taxon>Bacillota</taxon>
        <taxon>Clostridia</taxon>
        <taxon>Lachnospirales</taxon>
        <taxon>Lachnospiraceae</taxon>
        <taxon>Pseudobutyrivibrio</taxon>
    </lineage>
</organism>
<evidence type="ECO:0000313" key="3">
    <source>
        <dbReference type="Proteomes" id="UP000184185"/>
    </source>
</evidence>
<dbReference type="PANTHER" id="PTHR36836">
    <property type="entry name" value="COLANIC ACID BIOSYNTHESIS PROTEIN WCAK"/>
    <property type="match status" value="1"/>
</dbReference>
<reference evidence="2 3" key="1">
    <citation type="submission" date="2016-11" db="EMBL/GenBank/DDBJ databases">
        <authorList>
            <person name="Jaros S."/>
            <person name="Januszkiewicz K."/>
            <person name="Wedrychowicz H."/>
        </authorList>
    </citation>
    <scope>NUCLEOTIDE SEQUENCE [LARGE SCALE GENOMIC DNA]</scope>
    <source>
        <strain evidence="2 3">DSM 14809</strain>
    </source>
</reference>
<accession>A0A1M6KNI2</accession>
<dbReference type="OrthoDB" id="3188137at2"/>
<gene>
    <name evidence="2" type="ORF">SAMN02745725_02902</name>
</gene>
<dbReference type="EMBL" id="FQYQ01000032">
    <property type="protein sequence ID" value="SHJ60444.1"/>
    <property type="molecule type" value="Genomic_DNA"/>
</dbReference>
<protein>
    <submittedName>
        <fullName evidence="2">Polysaccharide pyruvyl transferase</fullName>
    </submittedName>
</protein>
<dbReference type="InterPro" id="IPR007345">
    <property type="entry name" value="Polysacch_pyruvyl_Trfase"/>
</dbReference>
<name>A0A1M6KNI2_PSEXY</name>
<dbReference type="AlphaFoldDB" id="A0A1M6KNI2"/>
<proteinExistence type="predicted"/>
<keyword evidence="3" id="KW-1185">Reference proteome</keyword>
<evidence type="ECO:0000313" key="2">
    <source>
        <dbReference type="EMBL" id="SHJ60444.1"/>
    </source>
</evidence>
<sequence>MKKTDGKSIKKNIRVLAYTNLNFGDDMFVYTLSHVMPNVHLVLEAPSVYKEVYKDCENITIKKVSRLQRVKRAVFSRISIINKYVISRYDAIVYVVGALFDDNDIWKEYIDTYGLNKIKKSLWRYFYNEKTPFFLLGCNMTNVRSHNYIEQMKYMFDGLTDICFRDNYSYGYFKELPNVRCAPDIVFNYNCNNTKKREKSILISIWGPLTVSDDFPQMKWAEEFWDDYKEFIIKISKYYLTLGYKVEFVSFCKNEGDENAANIILSEGGLSDVIPLFCYNGNIKEVISLFERSQFVVGTRFHSIVMGINANCVVYPIIYESKTEQLLNDIKYDGLYTVLSERDTYNIDRVINTFNSKKIIDSSIVKKAAANQFKVINDYVIK</sequence>
<evidence type="ECO:0000259" key="1">
    <source>
        <dbReference type="Pfam" id="PF04230"/>
    </source>
</evidence>
<feature type="domain" description="Polysaccharide pyruvyl transferase" evidence="1">
    <location>
        <begin position="22"/>
        <end position="320"/>
    </location>
</feature>
<keyword evidence="2" id="KW-0808">Transferase</keyword>
<dbReference type="PANTHER" id="PTHR36836:SF1">
    <property type="entry name" value="COLANIC ACID BIOSYNTHESIS PROTEIN WCAK"/>
    <property type="match status" value="1"/>
</dbReference>
<dbReference type="Pfam" id="PF04230">
    <property type="entry name" value="PS_pyruv_trans"/>
    <property type="match status" value="1"/>
</dbReference>